<accession>A0A7M2WTE1</accession>
<dbReference type="KEGG" id="hbs:IPV69_21275"/>
<keyword evidence="1" id="KW-0732">Signal</keyword>
<dbReference type="EMBL" id="CP063458">
    <property type="protein sequence ID" value="QOV88736.1"/>
    <property type="molecule type" value="Genomic_DNA"/>
</dbReference>
<dbReference type="RefSeq" id="WP_206291738.1">
    <property type="nucleotide sequence ID" value="NZ_CP063458.1"/>
</dbReference>
<protein>
    <recommendedName>
        <fullName evidence="4">PEP-CTERM sorting domain-containing protein</fullName>
    </recommendedName>
</protein>
<dbReference type="AlphaFoldDB" id="A0A7M2WTE1"/>
<evidence type="ECO:0000313" key="2">
    <source>
        <dbReference type="EMBL" id="QOV88736.1"/>
    </source>
</evidence>
<feature type="signal peptide" evidence="1">
    <location>
        <begin position="1"/>
        <end position="20"/>
    </location>
</feature>
<name>A0A7M2WTE1_9BACT</name>
<keyword evidence="3" id="KW-1185">Reference proteome</keyword>
<evidence type="ECO:0008006" key="4">
    <source>
        <dbReference type="Google" id="ProtNLM"/>
    </source>
</evidence>
<gene>
    <name evidence="2" type="ORF">IPV69_21275</name>
</gene>
<evidence type="ECO:0000256" key="1">
    <source>
        <dbReference type="SAM" id="SignalP"/>
    </source>
</evidence>
<organism evidence="2 3">
    <name type="scientific">Humisphaera borealis</name>
    <dbReference type="NCBI Taxonomy" id="2807512"/>
    <lineage>
        <taxon>Bacteria</taxon>
        <taxon>Pseudomonadati</taxon>
        <taxon>Planctomycetota</taxon>
        <taxon>Phycisphaerae</taxon>
        <taxon>Tepidisphaerales</taxon>
        <taxon>Tepidisphaeraceae</taxon>
        <taxon>Humisphaera</taxon>
    </lineage>
</organism>
<sequence>MTRSRLSFLFVATLSTFVVAGPDCQGALALQAGISRPRYTARLSSNKVVRRQQLIIDPEGILGGSASVAYDPSLVTLVSAIDPGDFMITGGLVGIRSETGGLAIDLIPIDSFLGITSGTPTGVPFREDGFVQIFFDRRDVPSSLGSPSPGAGGGSVIANLPGYITVAEDGKTSINDTHALVFEYKQGVPASAQAAYTVYATPPRDKTVPDEIIPEDDPTRPIPYTQLGNARVSGSLVYDDPKAVPLPSMALATGLTLGFVAFRQARGGKSVRT</sequence>
<proteinExistence type="predicted"/>
<evidence type="ECO:0000313" key="3">
    <source>
        <dbReference type="Proteomes" id="UP000593765"/>
    </source>
</evidence>
<feature type="chain" id="PRO_5034512182" description="PEP-CTERM sorting domain-containing protein" evidence="1">
    <location>
        <begin position="21"/>
        <end position="273"/>
    </location>
</feature>
<dbReference type="Proteomes" id="UP000593765">
    <property type="component" value="Chromosome"/>
</dbReference>
<reference evidence="2 3" key="1">
    <citation type="submission" date="2020-10" db="EMBL/GenBank/DDBJ databases">
        <title>Wide distribution of Phycisphaera-like planctomycetes from WD2101 soil group in peatlands and genome analysis of the first cultivated representative.</title>
        <authorList>
            <person name="Dedysh S.N."/>
            <person name="Beletsky A.V."/>
            <person name="Ivanova A."/>
            <person name="Kulichevskaya I.S."/>
            <person name="Suzina N.E."/>
            <person name="Philippov D.A."/>
            <person name="Rakitin A.L."/>
            <person name="Mardanov A.V."/>
            <person name="Ravin N.V."/>
        </authorList>
    </citation>
    <scope>NUCLEOTIDE SEQUENCE [LARGE SCALE GENOMIC DNA]</scope>
    <source>
        <strain evidence="2 3">M1803</strain>
    </source>
</reference>